<dbReference type="InterPro" id="IPR050309">
    <property type="entry name" value="Type-B_Carboxylest/Lipase"/>
</dbReference>
<dbReference type="InterPro" id="IPR029058">
    <property type="entry name" value="AB_hydrolase_fold"/>
</dbReference>
<dbReference type="Pfam" id="PF00135">
    <property type="entry name" value="COesterase"/>
    <property type="match status" value="1"/>
</dbReference>
<feature type="chain" id="PRO_5035939000" evidence="1">
    <location>
        <begin position="20"/>
        <end position="559"/>
    </location>
</feature>
<dbReference type="InterPro" id="IPR002018">
    <property type="entry name" value="CarbesteraseB"/>
</dbReference>
<gene>
    <name evidence="3" type="primary">patB_5</name>
    <name evidence="3" type="ORF">LSUE1_G004389</name>
</gene>
<sequence>MVHLLKCVANLGSLALSTAASLNLRQSTIPSVDLGYEIHTATTNTSGDYYIFSNIPYAQQPVDSLRFQFPVAITGNDSTVNNGSTTPICIQGAPLWSIEQAAAQDGLPVEVVEQFLWNEAGQTEACLVLDVYVPESTFNNNSSSKSRLLPKYNNGSKDLAAPVLVYIHGGGFTVGSKDSNPAGLIARSQLNDGEGIVFVAINYRLGLYGWLGGAEGTIPNLGLHDQMMALHWIQKYIPLFGGDPEQVTVMGESARGSSIVFHLTSYGGDTQLPFNKAITQSPAFQFNLNMTKGYEITMKVASNVTGTSISSVAELSALDAETLKTINQQSNLEASWGNVMFGPAPDGTYVPKLPQTLLAEGAFNKDIELLIGHNSAEAVTFVDPNISTDAELVASLEIQFPEINNDTLTYILDILYPAANYSSSFLRAVQIETDSSFACITRYLALAEGNNTYNYLFAVSPGYHAEDSQYTFYNGDFSTPDNGVPVDVAIAYALQNSIVGFTQVGNPNKDQVALGIEFPVYGKDAQVLGFTDTGLVVEKDDMDNARCEWWQRVMIEGLV</sequence>
<dbReference type="Proteomes" id="UP000469558">
    <property type="component" value="Unassembled WGS sequence"/>
</dbReference>
<evidence type="ECO:0000259" key="2">
    <source>
        <dbReference type="Pfam" id="PF00135"/>
    </source>
</evidence>
<evidence type="ECO:0000313" key="4">
    <source>
        <dbReference type="Proteomes" id="UP000469558"/>
    </source>
</evidence>
<dbReference type="PANTHER" id="PTHR11559">
    <property type="entry name" value="CARBOXYLESTERASE"/>
    <property type="match status" value="1"/>
</dbReference>
<organism evidence="3 4">
    <name type="scientific">Lachnellula suecica</name>
    <dbReference type="NCBI Taxonomy" id="602035"/>
    <lineage>
        <taxon>Eukaryota</taxon>
        <taxon>Fungi</taxon>
        <taxon>Dikarya</taxon>
        <taxon>Ascomycota</taxon>
        <taxon>Pezizomycotina</taxon>
        <taxon>Leotiomycetes</taxon>
        <taxon>Helotiales</taxon>
        <taxon>Lachnaceae</taxon>
        <taxon>Lachnellula</taxon>
    </lineage>
</organism>
<name>A0A8T9C5L9_9HELO</name>
<dbReference type="Gene3D" id="3.40.50.1820">
    <property type="entry name" value="alpha/beta hydrolase"/>
    <property type="match status" value="1"/>
</dbReference>
<evidence type="ECO:0000313" key="3">
    <source>
        <dbReference type="EMBL" id="TVY80951.1"/>
    </source>
</evidence>
<feature type="signal peptide" evidence="1">
    <location>
        <begin position="1"/>
        <end position="19"/>
    </location>
</feature>
<protein>
    <submittedName>
        <fullName evidence="3">Carboxylesterase patB</fullName>
    </submittedName>
</protein>
<dbReference type="OrthoDB" id="408631at2759"/>
<proteinExistence type="predicted"/>
<dbReference type="EMBL" id="QGMK01000577">
    <property type="protein sequence ID" value="TVY80951.1"/>
    <property type="molecule type" value="Genomic_DNA"/>
</dbReference>
<keyword evidence="4" id="KW-1185">Reference proteome</keyword>
<accession>A0A8T9C5L9</accession>
<feature type="domain" description="Carboxylesterase type B" evidence="2">
    <location>
        <begin position="43"/>
        <end position="535"/>
    </location>
</feature>
<reference evidence="3 4" key="1">
    <citation type="submission" date="2018-05" db="EMBL/GenBank/DDBJ databases">
        <title>Genome sequencing and assembly of the regulated plant pathogen Lachnellula willkommii and related sister species for the development of diagnostic species identification markers.</title>
        <authorList>
            <person name="Giroux E."/>
            <person name="Bilodeau G."/>
        </authorList>
    </citation>
    <scope>NUCLEOTIDE SEQUENCE [LARGE SCALE GENOMIC DNA]</scope>
    <source>
        <strain evidence="3 4">CBS 268.59</strain>
    </source>
</reference>
<dbReference type="SUPFAM" id="SSF53474">
    <property type="entry name" value="alpha/beta-Hydrolases"/>
    <property type="match status" value="1"/>
</dbReference>
<keyword evidence="1" id="KW-0732">Signal</keyword>
<evidence type="ECO:0000256" key="1">
    <source>
        <dbReference type="SAM" id="SignalP"/>
    </source>
</evidence>
<comment type="caution">
    <text evidence="3">The sequence shown here is derived from an EMBL/GenBank/DDBJ whole genome shotgun (WGS) entry which is preliminary data.</text>
</comment>
<dbReference type="AlphaFoldDB" id="A0A8T9C5L9"/>